<name>A0AAD7U7M4_9STRA</name>
<keyword evidence="3" id="KW-1185">Reference proteome</keyword>
<accession>A0AAD7U7M4</accession>
<dbReference type="InterPro" id="IPR007345">
    <property type="entry name" value="Polysacch_pyruvyl_Trfase"/>
</dbReference>
<dbReference type="EMBL" id="JAQMWT010000643">
    <property type="protein sequence ID" value="KAJ8598792.1"/>
    <property type="molecule type" value="Genomic_DNA"/>
</dbReference>
<organism evidence="2 3">
    <name type="scientific">Chrysophaeum taylorii</name>
    <dbReference type="NCBI Taxonomy" id="2483200"/>
    <lineage>
        <taxon>Eukaryota</taxon>
        <taxon>Sar</taxon>
        <taxon>Stramenopiles</taxon>
        <taxon>Ochrophyta</taxon>
        <taxon>Pelagophyceae</taxon>
        <taxon>Pelagomonadales</taxon>
        <taxon>Pelagomonadaceae</taxon>
        <taxon>Chrysophaeum</taxon>
    </lineage>
</organism>
<gene>
    <name evidence="2" type="ORF">CTAYLR_010189</name>
</gene>
<comment type="caution">
    <text evidence="2">The sequence shown here is derived from an EMBL/GenBank/DDBJ whole genome shotgun (WGS) entry which is preliminary data.</text>
</comment>
<proteinExistence type="predicted"/>
<dbReference type="Proteomes" id="UP001230188">
    <property type="component" value="Unassembled WGS sequence"/>
</dbReference>
<evidence type="ECO:0000313" key="2">
    <source>
        <dbReference type="EMBL" id="KAJ8598792.1"/>
    </source>
</evidence>
<evidence type="ECO:0000259" key="1">
    <source>
        <dbReference type="Pfam" id="PF04230"/>
    </source>
</evidence>
<protein>
    <recommendedName>
        <fullName evidence="1">Polysaccharide pyruvyl transferase domain-containing protein</fullName>
    </recommendedName>
</protein>
<feature type="domain" description="Polysaccharide pyruvyl transferase" evidence="1">
    <location>
        <begin position="429"/>
        <end position="540"/>
    </location>
</feature>
<evidence type="ECO:0000313" key="3">
    <source>
        <dbReference type="Proteomes" id="UP001230188"/>
    </source>
</evidence>
<dbReference type="Pfam" id="PF04230">
    <property type="entry name" value="PS_pyruv_trans"/>
    <property type="match status" value="1"/>
</dbReference>
<reference evidence="2" key="1">
    <citation type="submission" date="2023-01" db="EMBL/GenBank/DDBJ databases">
        <title>Metagenome sequencing of chrysophaentin producing Chrysophaeum taylorii.</title>
        <authorList>
            <person name="Davison J."/>
            <person name="Bewley C."/>
        </authorList>
    </citation>
    <scope>NUCLEOTIDE SEQUENCE</scope>
    <source>
        <strain evidence="2">NIES-1699</strain>
    </source>
</reference>
<sequence>MGDDVCDRAPPLTAFLVGGLARGFSQPSRFLSLRRSVVDWQAPSEIFVVVKTPDKPPDNGWVGTRPTFAPEDPAALARARDSLGPAAFEVLDEGASSISFERWATTCAQLRNDDPKTMFNNRMVGVHGYWSTTRRLIALLRAHENATARKFERLVFSRPDLVYYRTAGPWCGFGDRMIYHSAGADCDLVMPANVQCERASGVDFWWTAPRAYADVLYRVAARVLDCSIKVSNNERALLFYARNDAEQAGLEFRAFKDAHPGLAVLLRPSPPASHPGVQGIGHDLAAFGRRAGLSLRDLVYGPSPEEPSERGTKAYYTGSTEEIADARAEVRRLLDRNGACGEMKLPLYVLANWNAHNPPNFGDDLNNNLMKAILGLDTLRTSTAKSEHPHVLFVGSIVDLWYYGPGDVVIGAGSRGRARYQPGSTIARVRGPLTAALLRDSGMPNRNVDLGDPGLVAPLLDQSLPESRVLNGTGGLCVIPHFHDTFLRDLAMRDPRARFVNVRASATAVVSQIADCELVLATSLHGAILADAYGIPSFLIPPPFEPLVKYLDYVTSISVDGTGDGFYDPRLLAYAADYDQATKFSADYTRFITDKLEEAADICIGRRPLNINSRVPFHVRAASATTFARNFPWHKICTGAGE</sequence>
<dbReference type="AlphaFoldDB" id="A0AAD7U7M4"/>